<feature type="compositionally biased region" description="Pro residues" evidence="10">
    <location>
        <begin position="306"/>
        <end position="316"/>
    </location>
</feature>
<feature type="binding site" evidence="9">
    <location>
        <position position="38"/>
    </location>
    <ligand>
        <name>ATP</name>
        <dbReference type="ChEBI" id="CHEBI:30616"/>
    </ligand>
</feature>
<dbReference type="AlphaFoldDB" id="A0A941E7T0"/>
<feature type="compositionally biased region" description="Pro residues" evidence="10">
    <location>
        <begin position="330"/>
        <end position="366"/>
    </location>
</feature>
<dbReference type="InterPro" id="IPR050660">
    <property type="entry name" value="NEK_Ser/Thr_kinase"/>
</dbReference>
<keyword evidence="6 13" id="KW-0418">Kinase</keyword>
<dbReference type="RefSeq" id="WP_212516535.1">
    <property type="nucleotide sequence ID" value="NZ_JAGSOH010000005.1"/>
</dbReference>
<dbReference type="InterPro" id="IPR008271">
    <property type="entry name" value="Ser/Thr_kinase_AS"/>
</dbReference>
<dbReference type="SMART" id="SM00560">
    <property type="entry name" value="LamGL"/>
    <property type="match status" value="1"/>
</dbReference>
<dbReference type="GO" id="GO:0004674">
    <property type="term" value="F:protein serine/threonine kinase activity"/>
    <property type="evidence" value="ECO:0007669"/>
    <property type="project" value="UniProtKB-EC"/>
</dbReference>
<organism evidence="13 14">
    <name type="scientific">Actinospica acidithermotolerans</name>
    <dbReference type="NCBI Taxonomy" id="2828514"/>
    <lineage>
        <taxon>Bacteria</taxon>
        <taxon>Bacillati</taxon>
        <taxon>Actinomycetota</taxon>
        <taxon>Actinomycetes</taxon>
        <taxon>Catenulisporales</taxon>
        <taxon>Actinospicaceae</taxon>
        <taxon>Actinospica</taxon>
    </lineage>
</organism>
<evidence type="ECO:0000256" key="5">
    <source>
        <dbReference type="ARBA" id="ARBA00022741"/>
    </source>
</evidence>
<dbReference type="Pfam" id="PF00069">
    <property type="entry name" value="Pkinase"/>
    <property type="match status" value="1"/>
</dbReference>
<keyword evidence="8" id="KW-1015">Disulfide bond</keyword>
<keyword evidence="3" id="KW-0808">Transferase</keyword>
<protein>
    <recommendedName>
        <fullName evidence="2">non-specific serine/threonine protein kinase</fullName>
        <ecNumber evidence="2">2.7.11.1</ecNumber>
    </recommendedName>
</protein>
<dbReference type="GO" id="GO:0005524">
    <property type="term" value="F:ATP binding"/>
    <property type="evidence" value="ECO:0007669"/>
    <property type="project" value="UniProtKB-UniRule"/>
</dbReference>
<evidence type="ECO:0000256" key="4">
    <source>
        <dbReference type="ARBA" id="ARBA00022729"/>
    </source>
</evidence>
<evidence type="ECO:0000256" key="11">
    <source>
        <dbReference type="SAM" id="Phobius"/>
    </source>
</evidence>
<proteinExistence type="inferred from homology"/>
<dbReference type="PANTHER" id="PTHR43671">
    <property type="entry name" value="SERINE/THREONINE-PROTEIN KINASE NEK"/>
    <property type="match status" value="1"/>
</dbReference>
<dbReference type="PROSITE" id="PS50011">
    <property type="entry name" value="PROTEIN_KINASE_DOM"/>
    <property type="match status" value="1"/>
</dbReference>
<keyword evidence="11" id="KW-0472">Membrane</keyword>
<keyword evidence="7 9" id="KW-0067">ATP-binding</keyword>
<dbReference type="Gene3D" id="1.10.510.10">
    <property type="entry name" value="Transferase(Phosphotransferase) domain 1"/>
    <property type="match status" value="1"/>
</dbReference>
<dbReference type="SUPFAM" id="SSF49899">
    <property type="entry name" value="Concanavalin A-like lectins/glucanases"/>
    <property type="match status" value="1"/>
</dbReference>
<dbReference type="InterPro" id="IPR013320">
    <property type="entry name" value="ConA-like_dom_sf"/>
</dbReference>
<comment type="caution">
    <text evidence="13">The sequence shown here is derived from an EMBL/GenBank/DDBJ whole genome shotgun (WGS) entry which is preliminary data.</text>
</comment>
<feature type="region of interest" description="Disordered" evidence="10">
    <location>
        <begin position="277"/>
        <end position="399"/>
    </location>
</feature>
<dbReference type="Gene3D" id="2.60.120.200">
    <property type="match status" value="1"/>
</dbReference>
<gene>
    <name evidence="13" type="ORF">KDK95_03610</name>
</gene>
<keyword evidence="11" id="KW-1133">Transmembrane helix</keyword>
<evidence type="ECO:0000256" key="2">
    <source>
        <dbReference type="ARBA" id="ARBA00012513"/>
    </source>
</evidence>
<evidence type="ECO:0000256" key="7">
    <source>
        <dbReference type="ARBA" id="ARBA00022840"/>
    </source>
</evidence>
<feature type="domain" description="Protein kinase" evidence="12">
    <location>
        <begin position="9"/>
        <end position="267"/>
    </location>
</feature>
<dbReference type="Proteomes" id="UP000676325">
    <property type="component" value="Unassembled WGS sequence"/>
</dbReference>
<dbReference type="CDD" id="cd14014">
    <property type="entry name" value="STKc_PknB_like"/>
    <property type="match status" value="1"/>
</dbReference>
<evidence type="ECO:0000259" key="12">
    <source>
        <dbReference type="PROSITE" id="PS50011"/>
    </source>
</evidence>
<dbReference type="InterPro" id="IPR017441">
    <property type="entry name" value="Protein_kinase_ATP_BS"/>
</dbReference>
<comment type="similarity">
    <text evidence="1">Belongs to the protein kinase superfamily. NEK Ser/Thr protein kinase family. NIMA subfamily.</text>
</comment>
<name>A0A941E7T0_9ACTN</name>
<feature type="compositionally biased region" description="Low complexity" evidence="10">
    <location>
        <begin position="277"/>
        <end position="305"/>
    </location>
</feature>
<evidence type="ECO:0000256" key="8">
    <source>
        <dbReference type="ARBA" id="ARBA00023157"/>
    </source>
</evidence>
<dbReference type="Pfam" id="PF13385">
    <property type="entry name" value="Laminin_G_3"/>
    <property type="match status" value="1"/>
</dbReference>
<dbReference type="PROSITE" id="PS00107">
    <property type="entry name" value="PROTEIN_KINASE_ATP"/>
    <property type="match status" value="1"/>
</dbReference>
<dbReference type="EMBL" id="JAGSOH010000005">
    <property type="protein sequence ID" value="MBR7825382.1"/>
    <property type="molecule type" value="Genomic_DNA"/>
</dbReference>
<dbReference type="SMART" id="SM00220">
    <property type="entry name" value="S_TKc"/>
    <property type="match status" value="1"/>
</dbReference>
<dbReference type="PROSITE" id="PS00108">
    <property type="entry name" value="PROTEIN_KINASE_ST"/>
    <property type="match status" value="1"/>
</dbReference>
<sequence>MDQRLGSRYVLKERLGRGAMGTVWRALNTETNQDVAVKILSEELSDEPEMVTRFIQERNTLISVRHPNLVRIHDLVVENGKLGIVMDLVAGPDLHKHLAERGVLSLAEAAVIGRGVADALAAIHAAGIIHRDLKPANILLDLSGPQAQPKLVDFGIARMLAGSRLTSRSSVVGTPQYLSPEAISGAEPSPALDVYAFGIALYELLTGAPPFHGDQLLQVLNQHMYQEPQWPQSIPPQILPLLQAMLAKDPQARPTALDISAAMNALVANLGPVTFPQQAPAAQSPALPVPQQQAWPAPLQQQAAPSPLPSPLPGPQSPVQASPYGVPQAPQTPYPQAPQTPYPQAPQTPYPQQPPGFGPQPGPGTPLPGGYGTPGQSPIPAPSPSGFFYPGREMLGESDPNAENTVFTPNPPPFTEDMFTVKKPQRRWRKPLLIGLPVVAVLVAGGLVAALTLGGGGSPAPKPIAAGTSSASPTAVRVASCPAEASVGIAAAARWTLDGTPGDCSVAPSTANSLTLAHGARWTNSTSHGHVLKLSTGNAVATVPNTGFVNTSTSFSVSIWVYLNALNKSKYSTVLIMQGNSIDAFKLEYNPGWGGWAFNRSSEDNPKATWIAAASKTAPKTGAWTHLVGVYDATAKTMSLYINGTLAAQTPGVVAWNANAQIALGANIYQNGTTYDGLTGNLSDLQIFDSALTAKQVSELQ</sequence>
<accession>A0A941E7T0</accession>
<evidence type="ECO:0000256" key="1">
    <source>
        <dbReference type="ARBA" id="ARBA00010886"/>
    </source>
</evidence>
<feature type="transmembrane region" description="Helical" evidence="11">
    <location>
        <begin position="432"/>
        <end position="453"/>
    </location>
</feature>
<dbReference type="EC" id="2.7.11.1" evidence="2"/>
<reference evidence="13" key="1">
    <citation type="submission" date="2021-04" db="EMBL/GenBank/DDBJ databases">
        <title>Genome based classification of Actinospica acidithermotolerans sp. nov., an actinobacterium isolated from an Indonesian hot spring.</title>
        <authorList>
            <person name="Kusuma A.B."/>
            <person name="Putra K.E."/>
            <person name="Nafisah S."/>
            <person name="Loh J."/>
            <person name="Nouioui I."/>
            <person name="Goodfellow M."/>
        </authorList>
    </citation>
    <scope>NUCLEOTIDE SEQUENCE</scope>
    <source>
        <strain evidence="13">MGRD01-02</strain>
    </source>
</reference>
<evidence type="ECO:0000313" key="13">
    <source>
        <dbReference type="EMBL" id="MBR7825382.1"/>
    </source>
</evidence>
<keyword evidence="4" id="KW-0732">Signal</keyword>
<evidence type="ECO:0000256" key="10">
    <source>
        <dbReference type="SAM" id="MobiDB-lite"/>
    </source>
</evidence>
<dbReference type="InterPro" id="IPR000719">
    <property type="entry name" value="Prot_kinase_dom"/>
</dbReference>
<evidence type="ECO:0000313" key="14">
    <source>
        <dbReference type="Proteomes" id="UP000676325"/>
    </source>
</evidence>
<keyword evidence="5 9" id="KW-0547">Nucleotide-binding</keyword>
<keyword evidence="11" id="KW-0812">Transmembrane</keyword>
<dbReference type="SUPFAM" id="SSF56112">
    <property type="entry name" value="Protein kinase-like (PK-like)"/>
    <property type="match status" value="1"/>
</dbReference>
<evidence type="ECO:0000256" key="6">
    <source>
        <dbReference type="ARBA" id="ARBA00022777"/>
    </source>
</evidence>
<dbReference type="PANTHER" id="PTHR43671:SF13">
    <property type="entry name" value="SERINE_THREONINE-PROTEIN KINASE NEK2"/>
    <property type="match status" value="1"/>
</dbReference>
<dbReference type="InterPro" id="IPR006558">
    <property type="entry name" value="LamG-like"/>
</dbReference>
<evidence type="ECO:0000256" key="9">
    <source>
        <dbReference type="PROSITE-ProRule" id="PRU10141"/>
    </source>
</evidence>
<dbReference type="InterPro" id="IPR011009">
    <property type="entry name" value="Kinase-like_dom_sf"/>
</dbReference>
<evidence type="ECO:0000256" key="3">
    <source>
        <dbReference type="ARBA" id="ARBA00022679"/>
    </source>
</evidence>
<keyword evidence="14" id="KW-1185">Reference proteome</keyword>